<feature type="binding site" evidence="5">
    <location>
        <position position="64"/>
    </location>
    <ligand>
        <name>a divalent metal cation</name>
        <dbReference type="ChEBI" id="CHEBI:60240"/>
        <label>2</label>
    </ligand>
</feature>
<dbReference type="RefSeq" id="WP_064430094.1">
    <property type="nucleotide sequence ID" value="NZ_AP019774.1"/>
</dbReference>
<dbReference type="SUPFAM" id="SSF102705">
    <property type="entry name" value="NIF3 (NGG1p interacting factor 3)-like"/>
    <property type="match status" value="1"/>
</dbReference>
<dbReference type="NCBIfam" id="TIGR00486">
    <property type="entry name" value="YbgI_SA1388"/>
    <property type="match status" value="1"/>
</dbReference>
<dbReference type="PANTHER" id="PTHR13799:SF14">
    <property type="entry name" value="GTP CYCLOHYDROLASE 1 TYPE 2 HOMOLOG"/>
    <property type="match status" value="1"/>
</dbReference>
<feature type="binding site" evidence="5">
    <location>
        <position position="102"/>
    </location>
    <ligand>
        <name>a divalent metal cation</name>
        <dbReference type="ChEBI" id="CHEBI:60240"/>
        <label>1</label>
    </ligand>
</feature>
<dbReference type="GO" id="GO:0016787">
    <property type="term" value="F:hydrolase activity"/>
    <property type="evidence" value="ECO:0007669"/>
    <property type="project" value="UniProtKB-KW"/>
</dbReference>
<dbReference type="FunFam" id="3.40.1390.30:FF:000001">
    <property type="entry name" value="GTP cyclohydrolase 1 type 2"/>
    <property type="match status" value="1"/>
</dbReference>
<keyword evidence="4 5" id="KW-0479">Metal-binding</keyword>
<reference evidence="6 7" key="1">
    <citation type="submission" date="2019-06" db="EMBL/GenBank/DDBJ databases">
        <title>Complete genome sequence of Helicobacter suis SNTW101c.</title>
        <authorList>
            <person name="Rimbara E."/>
            <person name="Suzuki M."/>
            <person name="Matsui H."/>
            <person name="Nakamura M."/>
            <person name="Mori S."/>
            <person name="Shibayama K."/>
        </authorList>
    </citation>
    <scope>NUCLEOTIDE SEQUENCE [LARGE SCALE GENOMIC DNA]</scope>
    <source>
        <strain evidence="6 7">SNTW101c</strain>
    </source>
</reference>
<sequence>MLNLKVLYDFLNQLSPFDLQESWDNSGLNLGSFESGYENIAISLEATLDIAKEIPEKTIILTHHPLFFKPIKTFNPAFYPANIASKLLKKSCALIAMHTNFDKTHLNAHFARMLGFTNLHEEGMALIGSVEPISLETLASHIQAKLNLPHLELVKGNDLITKVAVICGSGCSYLYQLQEAFSNLCLITGDIKYHDAMYALSMGISLLNTPHYESEKYFAPLLENLLQPYLAQTKPKCVKVRDSKNPFIFKV</sequence>
<dbReference type="GO" id="GO:0005737">
    <property type="term" value="C:cytoplasm"/>
    <property type="evidence" value="ECO:0007669"/>
    <property type="project" value="TreeGrafter"/>
</dbReference>
<dbReference type="EMBL" id="AP019774">
    <property type="protein sequence ID" value="BCD69594.1"/>
    <property type="molecule type" value="Genomic_DNA"/>
</dbReference>
<dbReference type="GO" id="GO:0046872">
    <property type="term" value="F:metal ion binding"/>
    <property type="evidence" value="ECO:0007669"/>
    <property type="project" value="UniProtKB-KW"/>
</dbReference>
<feature type="binding site" evidence="5">
    <location>
        <position position="215"/>
    </location>
    <ligand>
        <name>a divalent metal cation</name>
        <dbReference type="ChEBI" id="CHEBI:60240"/>
        <label>2</label>
    </ligand>
</feature>
<evidence type="ECO:0000313" key="7">
    <source>
        <dbReference type="Proteomes" id="UP000317935"/>
    </source>
</evidence>
<dbReference type="Pfam" id="PF01784">
    <property type="entry name" value="DUF34_NIF3"/>
    <property type="match status" value="1"/>
</dbReference>
<comment type="subunit">
    <text evidence="2">Homohexamer.</text>
</comment>
<comment type="similarity">
    <text evidence="1">Belongs to the GTP cyclohydrolase I type 2/NIF3 family.</text>
</comment>
<dbReference type="Gene3D" id="3.40.1390.30">
    <property type="entry name" value="NIF3 (NGG1p interacting factor 3)-like"/>
    <property type="match status" value="2"/>
</dbReference>
<dbReference type="InterPro" id="IPR002678">
    <property type="entry name" value="DUF34/NIF3"/>
</dbReference>
<evidence type="ECO:0000256" key="1">
    <source>
        <dbReference type="ARBA" id="ARBA00006964"/>
    </source>
</evidence>
<organism evidence="6 7">
    <name type="scientific">Helicobacter suis</name>
    <dbReference type="NCBI Taxonomy" id="104628"/>
    <lineage>
        <taxon>Bacteria</taxon>
        <taxon>Pseudomonadati</taxon>
        <taxon>Campylobacterota</taxon>
        <taxon>Epsilonproteobacteria</taxon>
        <taxon>Campylobacterales</taxon>
        <taxon>Helicobacteraceae</taxon>
        <taxon>Helicobacter</taxon>
    </lineage>
</organism>
<evidence type="ECO:0000256" key="4">
    <source>
        <dbReference type="ARBA" id="ARBA00022723"/>
    </source>
</evidence>
<evidence type="ECO:0000313" key="6">
    <source>
        <dbReference type="EMBL" id="BCD69594.1"/>
    </source>
</evidence>
<gene>
    <name evidence="6" type="ORF">SNTW_02390</name>
</gene>
<dbReference type="AlphaFoldDB" id="A0A6J4CWX8"/>
<keyword evidence="6" id="KW-0378">Hydrolase</keyword>
<evidence type="ECO:0000256" key="3">
    <source>
        <dbReference type="ARBA" id="ARBA00022112"/>
    </source>
</evidence>
<evidence type="ECO:0000256" key="2">
    <source>
        <dbReference type="ARBA" id="ARBA00011643"/>
    </source>
</evidence>
<dbReference type="InterPro" id="IPR036069">
    <property type="entry name" value="DUF34/NIF3_sf"/>
</dbReference>
<dbReference type="OrthoDB" id="9792792at2"/>
<dbReference type="PANTHER" id="PTHR13799">
    <property type="entry name" value="NGG1 INTERACTING FACTOR 3"/>
    <property type="match status" value="1"/>
</dbReference>
<evidence type="ECO:0000256" key="5">
    <source>
        <dbReference type="PIRSR" id="PIRSR602678-1"/>
    </source>
</evidence>
<protein>
    <recommendedName>
        <fullName evidence="3">GTP cyclohydrolase 1 type 2 homolog</fullName>
    </recommendedName>
</protein>
<dbReference type="Proteomes" id="UP000317935">
    <property type="component" value="Chromosome"/>
</dbReference>
<feature type="binding site" evidence="5">
    <location>
        <position position="63"/>
    </location>
    <ligand>
        <name>a divalent metal cation</name>
        <dbReference type="ChEBI" id="CHEBI:60240"/>
        <label>1</label>
    </ligand>
</feature>
<feature type="binding site" evidence="5">
    <location>
        <position position="211"/>
    </location>
    <ligand>
        <name>a divalent metal cation</name>
        <dbReference type="ChEBI" id="CHEBI:60240"/>
        <label>1</label>
    </ligand>
</feature>
<accession>A0A6J4CWX8</accession>
<name>A0A6J4CWX8_9HELI</name>
<proteinExistence type="inferred from homology"/>